<dbReference type="Proteomes" id="UP001202479">
    <property type="component" value="Unassembled WGS sequence"/>
</dbReference>
<gene>
    <name evidence="2" type="ORF">KGF56_004759</name>
</gene>
<dbReference type="RefSeq" id="XP_049178211.1">
    <property type="nucleotide sequence ID" value="XM_049326230.1"/>
</dbReference>
<feature type="compositionally biased region" description="Basic residues" evidence="1">
    <location>
        <begin position="156"/>
        <end position="170"/>
    </location>
</feature>
<keyword evidence="3" id="KW-1185">Reference proteome</keyword>
<evidence type="ECO:0000313" key="3">
    <source>
        <dbReference type="Proteomes" id="UP001202479"/>
    </source>
</evidence>
<evidence type="ECO:0000256" key="1">
    <source>
        <dbReference type="SAM" id="MobiDB-lite"/>
    </source>
</evidence>
<sequence length="170" mass="19510">MFKSTFVYLLPQWFNKSSRSQHQQSPIDPKTIPKSFNVQNHDNKLINIKMDSTQAGEQGGDAEDDDEYVEISTTPLSYAEVAQLGLNKEPANLQIPKALPSRGKIDQNQYTILPDNRESDTCVAGNDLDEFSLFKTGDEYERSQNYKGKQLEMNKMRKVKSREMKKKRKS</sequence>
<protein>
    <submittedName>
        <fullName evidence="2">Uncharacterized protein</fullName>
    </submittedName>
</protein>
<reference evidence="2" key="1">
    <citation type="journal article" date="2022" name="DNA Res.">
        <title>Genome analysis of five recently described species of the CUG-Ser clade uncovers Candida theae as a new hybrid lineage with pathogenic potential in the Candida parapsilosis species complex.</title>
        <authorList>
            <person name="Mixao V."/>
            <person name="Del Olmo V."/>
            <person name="Hegedusova E."/>
            <person name="Saus E."/>
            <person name="Pryszcz L."/>
            <person name="Cillingova A."/>
            <person name="Nosek J."/>
            <person name="Gabaldon T."/>
        </authorList>
    </citation>
    <scope>NUCLEOTIDE SEQUENCE</scope>
    <source>
        <strain evidence="2">CBS 10844</strain>
    </source>
</reference>
<dbReference type="EMBL" id="JAHUZD010000146">
    <property type="protein sequence ID" value="KAI3402462.2"/>
    <property type="molecule type" value="Genomic_DNA"/>
</dbReference>
<name>A0AAI9STM5_9ASCO</name>
<proteinExistence type="predicted"/>
<feature type="region of interest" description="Disordered" evidence="1">
    <location>
        <begin position="145"/>
        <end position="170"/>
    </location>
</feature>
<organism evidence="2 3">
    <name type="scientific">Candida oxycetoniae</name>
    <dbReference type="NCBI Taxonomy" id="497107"/>
    <lineage>
        <taxon>Eukaryota</taxon>
        <taxon>Fungi</taxon>
        <taxon>Dikarya</taxon>
        <taxon>Ascomycota</taxon>
        <taxon>Saccharomycotina</taxon>
        <taxon>Pichiomycetes</taxon>
        <taxon>Debaryomycetaceae</taxon>
        <taxon>Candida/Lodderomyces clade</taxon>
        <taxon>Candida</taxon>
    </lineage>
</organism>
<feature type="compositionally biased region" description="Basic and acidic residues" evidence="1">
    <location>
        <begin position="145"/>
        <end position="155"/>
    </location>
</feature>
<evidence type="ECO:0000313" key="2">
    <source>
        <dbReference type="EMBL" id="KAI3402462.2"/>
    </source>
</evidence>
<dbReference type="GeneID" id="73382372"/>
<dbReference type="AlphaFoldDB" id="A0AAI9STM5"/>
<accession>A0AAI9STM5</accession>
<comment type="caution">
    <text evidence="2">The sequence shown here is derived from an EMBL/GenBank/DDBJ whole genome shotgun (WGS) entry which is preliminary data.</text>
</comment>